<proteinExistence type="predicted"/>
<comment type="caution">
    <text evidence="1">The sequence shown here is derived from an EMBL/GenBank/DDBJ whole genome shotgun (WGS) entry which is preliminary data.</text>
</comment>
<gene>
    <name evidence="1" type="ORF">HD597_004665</name>
</gene>
<dbReference type="AlphaFoldDB" id="A0A9X2GH12"/>
<protein>
    <submittedName>
        <fullName evidence="1">Uncharacterized protein</fullName>
    </submittedName>
</protein>
<evidence type="ECO:0000313" key="2">
    <source>
        <dbReference type="Proteomes" id="UP001139648"/>
    </source>
</evidence>
<dbReference type="EMBL" id="JAMZEB010000002">
    <property type="protein sequence ID" value="MCP2357645.1"/>
    <property type="molecule type" value="Genomic_DNA"/>
</dbReference>
<organism evidence="1 2">
    <name type="scientific">Nonomuraea thailandensis</name>
    <dbReference type="NCBI Taxonomy" id="1188745"/>
    <lineage>
        <taxon>Bacteria</taxon>
        <taxon>Bacillati</taxon>
        <taxon>Actinomycetota</taxon>
        <taxon>Actinomycetes</taxon>
        <taxon>Streptosporangiales</taxon>
        <taxon>Streptosporangiaceae</taxon>
        <taxon>Nonomuraea</taxon>
    </lineage>
</organism>
<dbReference type="Proteomes" id="UP001139648">
    <property type="component" value="Unassembled WGS sequence"/>
</dbReference>
<keyword evidence="2" id="KW-1185">Reference proteome</keyword>
<dbReference type="RefSeq" id="WP_253744755.1">
    <property type="nucleotide sequence ID" value="NZ_BAABKA010000026.1"/>
</dbReference>
<reference evidence="1" key="1">
    <citation type="submission" date="2022-06" db="EMBL/GenBank/DDBJ databases">
        <title>Sequencing the genomes of 1000 actinobacteria strains.</title>
        <authorList>
            <person name="Klenk H.-P."/>
        </authorList>
    </citation>
    <scope>NUCLEOTIDE SEQUENCE</scope>
    <source>
        <strain evidence="1">DSM 46694</strain>
    </source>
</reference>
<evidence type="ECO:0000313" key="1">
    <source>
        <dbReference type="EMBL" id="MCP2357645.1"/>
    </source>
</evidence>
<sequence length="545" mass="58597">MGELYLRHLRAAEHGMSSPLPNDAPHRFRELLERVLAHQDDPDFAAAFFGHLGTTRTLALPQDILALFGPAATGLRPGPPERRLLGGFSRLLAAATTASPPDPRFPSVMSDLERGGEGVDSESLSWLVSEGAFPTQWLTAVARRHLQASGRVDVVGRILSALSHDATAARAVLSDLAGLSAAVSGDLEAGEAFGRALAAASGVHEGKDREGAAAFAFQVITQGPELVGNDAMRKHFAEIAGAYAMEFAASAQVLDPDSQLPSRFGHFDDELVGTTPMFRLSLTDSYRFLQTFADTDAHMEPFNKGMAALTQRLFEAGVRADRHLLAFPPLDRRQSDTGVELAFARLGAVAGLQFAAMKAVRGIADLKDQEEVERFGQVLDKGMDAGMLLLPAAGGLPASAAWMFLSWGIKDGIGAMVEPDPRLPEVTKQELAHARGVLYEIAAGLVAHGYTSKNPPVGFRPPADPLIADENGRLRPYVEISADPRATKAFLAWLEENGSLDDEADRRMLGRMAARAARQFAGERDNVENHLSTIDPEFKKVLEGD</sequence>
<accession>A0A9X2GH12</accession>
<name>A0A9X2GH12_9ACTN</name>